<keyword evidence="2" id="KW-0408">Iron</keyword>
<keyword evidence="2" id="KW-0560">Oxidoreductase</keyword>
<comment type="similarity">
    <text evidence="1 2">Belongs to the cytochrome P450 family.</text>
</comment>
<dbReference type="Pfam" id="PF00067">
    <property type="entry name" value="p450"/>
    <property type="match status" value="1"/>
</dbReference>
<dbReference type="SUPFAM" id="SSF48264">
    <property type="entry name" value="Cytochrome P450"/>
    <property type="match status" value="1"/>
</dbReference>
<dbReference type="Proteomes" id="UP000517916">
    <property type="component" value="Unassembled WGS sequence"/>
</dbReference>
<keyword evidence="2" id="KW-0349">Heme</keyword>
<evidence type="ECO:0000256" key="1">
    <source>
        <dbReference type="ARBA" id="ARBA00010617"/>
    </source>
</evidence>
<dbReference type="InterPro" id="IPR002397">
    <property type="entry name" value="Cyt_P450_B"/>
</dbReference>
<dbReference type="InterPro" id="IPR036396">
    <property type="entry name" value="Cyt_P450_sf"/>
</dbReference>
<evidence type="ECO:0000313" key="4">
    <source>
        <dbReference type="Proteomes" id="UP000517916"/>
    </source>
</evidence>
<reference evidence="3 4" key="1">
    <citation type="submission" date="2020-08" db="EMBL/GenBank/DDBJ databases">
        <title>Genomic Encyclopedia of Archaeal and Bacterial Type Strains, Phase II (KMG-II): from individual species to whole genera.</title>
        <authorList>
            <person name="Goeker M."/>
        </authorList>
    </citation>
    <scope>NUCLEOTIDE SEQUENCE [LARGE SCALE GENOMIC DNA]</scope>
    <source>
        <strain evidence="3 4">DSM 43850</strain>
    </source>
</reference>
<keyword evidence="4" id="KW-1185">Reference proteome</keyword>
<organism evidence="3 4">
    <name type="scientific">Kutzneria viridogrisea</name>
    <dbReference type="NCBI Taxonomy" id="47990"/>
    <lineage>
        <taxon>Bacteria</taxon>
        <taxon>Bacillati</taxon>
        <taxon>Actinomycetota</taxon>
        <taxon>Actinomycetes</taxon>
        <taxon>Pseudonocardiales</taxon>
        <taxon>Pseudonocardiaceae</taxon>
        <taxon>Kutzneria</taxon>
    </lineage>
</organism>
<protein>
    <submittedName>
        <fullName evidence="3">Cytochrome P450</fullName>
    </submittedName>
</protein>
<keyword evidence="2" id="KW-0479">Metal-binding</keyword>
<name>A0ABR6BEH9_9PSEU</name>
<dbReference type="PROSITE" id="PS00086">
    <property type="entry name" value="CYTOCHROME_P450"/>
    <property type="match status" value="1"/>
</dbReference>
<dbReference type="Gene3D" id="1.10.630.10">
    <property type="entry name" value="Cytochrome P450"/>
    <property type="match status" value="1"/>
</dbReference>
<dbReference type="EMBL" id="JACJID010000002">
    <property type="protein sequence ID" value="MBA8924999.1"/>
    <property type="molecule type" value="Genomic_DNA"/>
</dbReference>
<dbReference type="CDD" id="cd11029">
    <property type="entry name" value="CYP107-like"/>
    <property type="match status" value="1"/>
</dbReference>
<gene>
    <name evidence="3" type="ORF">BC739_002198</name>
</gene>
<dbReference type="PRINTS" id="PR00359">
    <property type="entry name" value="BP450"/>
</dbReference>
<comment type="caution">
    <text evidence="3">The sequence shown here is derived from an EMBL/GenBank/DDBJ whole genome shotgun (WGS) entry which is preliminary data.</text>
</comment>
<dbReference type="PANTHER" id="PTHR46696">
    <property type="entry name" value="P450, PUTATIVE (EUROFUNG)-RELATED"/>
    <property type="match status" value="1"/>
</dbReference>
<accession>A0ABR6BEH9</accession>
<dbReference type="InterPro" id="IPR017972">
    <property type="entry name" value="Cyt_P450_CS"/>
</dbReference>
<dbReference type="RefSeq" id="WP_025359710.1">
    <property type="nucleotide sequence ID" value="NZ_BAAABQ010000033.1"/>
</dbReference>
<evidence type="ECO:0000313" key="3">
    <source>
        <dbReference type="EMBL" id="MBA8924999.1"/>
    </source>
</evidence>
<keyword evidence="2" id="KW-0503">Monooxygenase</keyword>
<dbReference type="InterPro" id="IPR001128">
    <property type="entry name" value="Cyt_P450"/>
</dbReference>
<sequence length="390" mass="42850">MTTTMLFDSQYFTDPHPVHARLREAGPAHLVTTPDGKPAWIVTGEADVRRLLADPRLSVNKRHGNQGYAGFSLPPALDANLLNIDAEDHSRLRRLVAKVFTARRVEDMRARVQQIADELVDRLDGPEVDLAVAYADPLPLTVVGDLLGVPEADRRPFSAWTTAMLSPAYPAQVAESVVNIHRFLVDLVAARRAEPGTDLLSALITARDEDDRLSEDELVSLAFLLLFAGAENSAHLISTGVLELLRRPALLAELRAGQVELPAVVEELLRLEHANQFAIRRFPLEDLRIGEVTIPAGDTVLLDLASANRDPNRFERPEELDPARADKAHLAFGHGPHFCLGAALARMEGQIGIGTLLRRLPDLALAVPVAELRWRPSFRSHSLAALPVRI</sequence>
<proteinExistence type="inferred from homology"/>
<dbReference type="PRINTS" id="PR00385">
    <property type="entry name" value="P450"/>
</dbReference>
<evidence type="ECO:0000256" key="2">
    <source>
        <dbReference type="RuleBase" id="RU000461"/>
    </source>
</evidence>
<dbReference type="PANTHER" id="PTHR46696:SF1">
    <property type="entry name" value="CYTOCHROME P450 YJIB-RELATED"/>
    <property type="match status" value="1"/>
</dbReference>